<dbReference type="PANTHER" id="PTHR24095:SF14">
    <property type="entry name" value="ACETYL-COENZYME A SYNTHETASE 1"/>
    <property type="match status" value="1"/>
</dbReference>
<keyword evidence="3" id="KW-0436">Ligase</keyword>
<dbReference type="Gene3D" id="3.40.50.12780">
    <property type="entry name" value="N-terminal domain of ligase-like"/>
    <property type="match status" value="1"/>
</dbReference>
<dbReference type="InterPro" id="IPR000873">
    <property type="entry name" value="AMP-dep_synth/lig_dom"/>
</dbReference>
<evidence type="ECO:0000256" key="2">
    <source>
        <dbReference type="ARBA" id="ARBA00013275"/>
    </source>
</evidence>
<evidence type="ECO:0000259" key="8">
    <source>
        <dbReference type="Pfam" id="PF13193"/>
    </source>
</evidence>
<sequence>MSDLVNQEIVWRPSPEAAAASNLGRFMAAHAIADFDALVARADADPEWWWAAIAGRISFMRPYDKVLDTSRGIEFADWFVGGTTNIVANSLDRHRGTPVWTSPAILGESEAGEARVWTYEDLSREASRLAAGLSALGVRQGEVVAVYMPNVNEAIAGLLAIAKIGAVAMPLFSGFGAEAVVTRLKAAGAAAVLTVDTATRRGRTAPMKEVIDAAVQQVPGVRHVVCLVTGDGAAIGQDRDVDWRTLCAEQPEDFPTAELPSHAPALLMYTSGTSGSPKGTVHTHAGFAAKLSLDMGLMMDMRAEDTVVWFSDMGWLVGPLLAFGVTQIGASFVLADGAPNYPDATRMWRLIAQNRATILGLAPTTIRGFMHGGGTGGHDISSLRLCVSTGEAWTPDAWWWTFDNVLERKGPIINYTGGTEIGGGILSGSVIRAMKPCAFSGPIPGMGADIVDMEGRPVPPGTLGELVLRKPSVGLTRSLWHDEERYLDSYWRDIPGVWRQGDWAIRDAEGFWYVLGRSDDTLKIAGKRTGPAEIEALLNATGTVLEAAAIGMPDAIKGEAVGCVVVLREGAAADDDTAARLSQAVVDGLGHPYRPAFVAFVADLPKTRNMKVMRRLVKAVFLGKPLGDTSSLVNPEALDGLAATAKRLGLGAGAD</sequence>
<dbReference type="GO" id="GO:0005524">
    <property type="term" value="F:ATP binding"/>
    <property type="evidence" value="ECO:0007669"/>
    <property type="project" value="UniProtKB-KW"/>
</dbReference>
<dbReference type="Gene3D" id="3.30.300.30">
    <property type="match status" value="1"/>
</dbReference>
<proteinExistence type="inferred from homology"/>
<evidence type="ECO:0000256" key="5">
    <source>
        <dbReference type="ARBA" id="ARBA00022840"/>
    </source>
</evidence>
<comment type="caution">
    <text evidence="10">The sequence shown here is derived from an EMBL/GenBank/DDBJ whole genome shotgun (WGS) entry which is preliminary data.</text>
</comment>
<gene>
    <name evidence="10" type="ORF">NJQ99_11520</name>
</gene>
<evidence type="ECO:0000256" key="4">
    <source>
        <dbReference type="ARBA" id="ARBA00022741"/>
    </source>
</evidence>
<evidence type="ECO:0000313" key="10">
    <source>
        <dbReference type="EMBL" id="MCP1337042.1"/>
    </source>
</evidence>
<evidence type="ECO:0000256" key="3">
    <source>
        <dbReference type="ARBA" id="ARBA00022598"/>
    </source>
</evidence>
<organism evidence="10 11">
    <name type="scientific">Futiania mangrovi</name>
    <dbReference type="NCBI Taxonomy" id="2959716"/>
    <lineage>
        <taxon>Bacteria</taxon>
        <taxon>Pseudomonadati</taxon>
        <taxon>Pseudomonadota</taxon>
        <taxon>Alphaproteobacteria</taxon>
        <taxon>Futianiales</taxon>
        <taxon>Futianiaceae</taxon>
        <taxon>Futiania</taxon>
    </lineage>
</organism>
<dbReference type="InterPro" id="IPR045851">
    <property type="entry name" value="AMP-bd_C_sf"/>
</dbReference>
<dbReference type="GO" id="GO:0006085">
    <property type="term" value="P:acetyl-CoA biosynthetic process"/>
    <property type="evidence" value="ECO:0007669"/>
    <property type="project" value="TreeGrafter"/>
</dbReference>
<dbReference type="Proteomes" id="UP001055804">
    <property type="component" value="Unassembled WGS sequence"/>
</dbReference>
<feature type="domain" description="AMP-binding enzyme C-terminal" evidence="8">
    <location>
        <begin position="533"/>
        <end position="611"/>
    </location>
</feature>
<dbReference type="PROSITE" id="PS00455">
    <property type="entry name" value="AMP_BINDING"/>
    <property type="match status" value="1"/>
</dbReference>
<dbReference type="InterPro" id="IPR042099">
    <property type="entry name" value="ANL_N_sf"/>
</dbReference>
<feature type="domain" description="AMP-dependent synthetase/ligase" evidence="7">
    <location>
        <begin position="112"/>
        <end position="473"/>
    </location>
</feature>
<dbReference type="EC" id="6.2.1.1" evidence="2"/>
<dbReference type="InterPro" id="IPR032387">
    <property type="entry name" value="ACAS_N"/>
</dbReference>
<dbReference type="AlphaFoldDB" id="A0A9J6PLX3"/>
<dbReference type="SUPFAM" id="SSF56801">
    <property type="entry name" value="Acetyl-CoA synthetase-like"/>
    <property type="match status" value="1"/>
</dbReference>
<protein>
    <recommendedName>
        <fullName evidence="2">acetate--CoA ligase</fullName>
        <ecNumber evidence="2">6.2.1.1</ecNumber>
    </recommendedName>
</protein>
<reference evidence="10" key="1">
    <citation type="submission" date="2022-06" db="EMBL/GenBank/DDBJ databases">
        <title>Isolation and Genomics of Futiania mangrovii gen. nov., sp. nov., a Rare and Metabolically-versatile member in the Class Alphaproteobacteria.</title>
        <authorList>
            <person name="Liu L."/>
            <person name="Huang W.-C."/>
            <person name="Pan J."/>
            <person name="Li J."/>
            <person name="Huang Y."/>
            <person name="Du H."/>
            <person name="Liu Y."/>
            <person name="Li M."/>
        </authorList>
    </citation>
    <scope>NUCLEOTIDE SEQUENCE</scope>
    <source>
        <strain evidence="10">FT118</strain>
    </source>
</reference>
<comment type="similarity">
    <text evidence="1">Belongs to the ATP-dependent AMP-binding enzyme family.</text>
</comment>
<evidence type="ECO:0000256" key="6">
    <source>
        <dbReference type="ARBA" id="ARBA00022990"/>
    </source>
</evidence>
<keyword evidence="6" id="KW-0007">Acetylation</keyword>
<evidence type="ECO:0000256" key="1">
    <source>
        <dbReference type="ARBA" id="ARBA00006432"/>
    </source>
</evidence>
<dbReference type="GO" id="GO:0003987">
    <property type="term" value="F:acetate-CoA ligase activity"/>
    <property type="evidence" value="ECO:0007669"/>
    <property type="project" value="UniProtKB-EC"/>
</dbReference>
<name>A0A9J6PLX3_9PROT</name>
<evidence type="ECO:0000259" key="7">
    <source>
        <dbReference type="Pfam" id="PF00501"/>
    </source>
</evidence>
<dbReference type="RefSeq" id="WP_269332980.1">
    <property type="nucleotide sequence ID" value="NZ_JAMZFT010000002.1"/>
</dbReference>
<dbReference type="Pfam" id="PF16177">
    <property type="entry name" value="ACAS_N"/>
    <property type="match status" value="1"/>
</dbReference>
<dbReference type="EMBL" id="JAMZFT010000002">
    <property type="protein sequence ID" value="MCP1337042.1"/>
    <property type="molecule type" value="Genomic_DNA"/>
</dbReference>
<dbReference type="PANTHER" id="PTHR24095">
    <property type="entry name" value="ACETYL-COENZYME A SYNTHETASE"/>
    <property type="match status" value="1"/>
</dbReference>
<feature type="domain" description="Acetyl-coenzyme A synthetase N-terminal" evidence="9">
    <location>
        <begin position="36"/>
        <end position="89"/>
    </location>
</feature>
<evidence type="ECO:0000259" key="9">
    <source>
        <dbReference type="Pfam" id="PF16177"/>
    </source>
</evidence>
<keyword evidence="11" id="KW-1185">Reference proteome</keyword>
<keyword evidence="4" id="KW-0547">Nucleotide-binding</keyword>
<keyword evidence="5" id="KW-0067">ATP-binding</keyword>
<dbReference type="Pfam" id="PF00501">
    <property type="entry name" value="AMP-binding"/>
    <property type="match status" value="1"/>
</dbReference>
<dbReference type="InterPro" id="IPR020845">
    <property type="entry name" value="AMP-binding_CS"/>
</dbReference>
<dbReference type="InterPro" id="IPR025110">
    <property type="entry name" value="AMP-bd_C"/>
</dbReference>
<dbReference type="Pfam" id="PF13193">
    <property type="entry name" value="AMP-binding_C"/>
    <property type="match status" value="1"/>
</dbReference>
<evidence type="ECO:0000313" key="11">
    <source>
        <dbReference type="Proteomes" id="UP001055804"/>
    </source>
</evidence>
<accession>A0A9J6PLX3</accession>